<evidence type="ECO:0000313" key="2">
    <source>
        <dbReference type="Proteomes" id="UP000239709"/>
    </source>
</evidence>
<evidence type="ECO:0000313" key="1">
    <source>
        <dbReference type="EMBL" id="AVO34749.1"/>
    </source>
</evidence>
<gene>
    <name evidence="1" type="ORF">C6570_11300</name>
</gene>
<dbReference type="RefSeq" id="WP_106703301.1">
    <property type="nucleotide sequence ID" value="NZ_CP027666.1"/>
</dbReference>
<sequence>MKQPRDVPKALFGQLALALHRWSSRDNRLNTKPIAPLNKPFCQDAGIAGAQPSATFVKIDRDLPV</sequence>
<dbReference type="AlphaFoldDB" id="A0A2S0MFT1"/>
<dbReference type="Proteomes" id="UP000239709">
    <property type="component" value="Chromosome"/>
</dbReference>
<accession>A0A2S0MFT1</accession>
<dbReference type="EMBL" id="CP027666">
    <property type="protein sequence ID" value="AVO34749.1"/>
    <property type="molecule type" value="Genomic_DNA"/>
</dbReference>
<reference evidence="1 2" key="1">
    <citation type="submission" date="2018-03" db="EMBL/GenBank/DDBJ databases">
        <title>Genome sequencing of Ottowia sp.</title>
        <authorList>
            <person name="Kim S.-J."/>
            <person name="Heo J."/>
            <person name="Kwon S.-W."/>
        </authorList>
    </citation>
    <scope>NUCLEOTIDE SEQUENCE [LARGE SCALE GENOMIC DNA]</scope>
    <source>
        <strain evidence="1 2">KADR8-3</strain>
    </source>
</reference>
<keyword evidence="2" id="KW-1185">Reference proteome</keyword>
<protein>
    <submittedName>
        <fullName evidence="1">Uncharacterized protein</fullName>
    </submittedName>
</protein>
<name>A0A2S0MFT1_9BURK</name>
<organism evidence="1 2">
    <name type="scientific">Ottowia oryzae</name>
    <dbReference type="NCBI Taxonomy" id="2109914"/>
    <lineage>
        <taxon>Bacteria</taxon>
        <taxon>Pseudomonadati</taxon>
        <taxon>Pseudomonadota</taxon>
        <taxon>Betaproteobacteria</taxon>
        <taxon>Burkholderiales</taxon>
        <taxon>Comamonadaceae</taxon>
        <taxon>Ottowia</taxon>
    </lineage>
</organism>
<proteinExistence type="predicted"/>
<dbReference type="KEGG" id="otk:C6570_11300"/>